<keyword evidence="3" id="KW-1185">Reference proteome</keyword>
<organism evidence="2 3">
    <name type="scientific">Uliginosibacterium aquaticum</name>
    <dbReference type="NCBI Taxonomy" id="2731212"/>
    <lineage>
        <taxon>Bacteria</taxon>
        <taxon>Pseudomonadati</taxon>
        <taxon>Pseudomonadota</taxon>
        <taxon>Betaproteobacteria</taxon>
        <taxon>Rhodocyclales</taxon>
        <taxon>Zoogloeaceae</taxon>
        <taxon>Uliginosibacterium</taxon>
    </lineage>
</organism>
<keyword evidence="1" id="KW-0472">Membrane</keyword>
<name>A0ABX2IGB7_9RHOO</name>
<feature type="transmembrane region" description="Helical" evidence="1">
    <location>
        <begin position="48"/>
        <end position="71"/>
    </location>
</feature>
<sequence length="89" mass="9497">MQSALRGFRVTPRLLLWLVLDLVGMALFAGGALYLATGQVLFLRLPMTLIEAAVLLVAGGILMLVAAANLLREGFSGRTVQALDKPLCD</sequence>
<dbReference type="EMBL" id="JABCSC020000002">
    <property type="protein sequence ID" value="NSL55297.1"/>
    <property type="molecule type" value="Genomic_DNA"/>
</dbReference>
<reference evidence="2 3" key="1">
    <citation type="submission" date="2020-06" db="EMBL/GenBank/DDBJ databases">
        <title>Draft genome of Uliginosibacterium sp. IMCC34675.</title>
        <authorList>
            <person name="Song J."/>
        </authorList>
    </citation>
    <scope>NUCLEOTIDE SEQUENCE [LARGE SCALE GENOMIC DNA]</scope>
    <source>
        <strain evidence="2 3">IMCC34675</strain>
    </source>
</reference>
<dbReference type="Proteomes" id="UP000778523">
    <property type="component" value="Unassembled WGS sequence"/>
</dbReference>
<accession>A0ABX2IGB7</accession>
<protein>
    <submittedName>
        <fullName evidence="2">Uncharacterized protein</fullName>
    </submittedName>
</protein>
<feature type="transmembrane region" description="Helical" evidence="1">
    <location>
        <begin position="14"/>
        <end position="36"/>
    </location>
</feature>
<proteinExistence type="predicted"/>
<keyword evidence="1" id="KW-1133">Transmembrane helix</keyword>
<evidence type="ECO:0000313" key="3">
    <source>
        <dbReference type="Proteomes" id="UP000778523"/>
    </source>
</evidence>
<evidence type="ECO:0000256" key="1">
    <source>
        <dbReference type="SAM" id="Phobius"/>
    </source>
</evidence>
<comment type="caution">
    <text evidence="2">The sequence shown here is derived from an EMBL/GenBank/DDBJ whole genome shotgun (WGS) entry which is preliminary data.</text>
</comment>
<evidence type="ECO:0000313" key="2">
    <source>
        <dbReference type="EMBL" id="NSL55297.1"/>
    </source>
</evidence>
<dbReference type="RefSeq" id="WP_170021727.1">
    <property type="nucleotide sequence ID" value="NZ_JABCSC020000002.1"/>
</dbReference>
<keyword evidence="1" id="KW-0812">Transmembrane</keyword>
<gene>
    <name evidence="2" type="ORF">HJ583_009705</name>
</gene>